<dbReference type="Proteomes" id="UP000000689">
    <property type="component" value="Chromosome 7"/>
</dbReference>
<dbReference type="EMBL" id="HE580273">
    <property type="protein sequence ID" value="CCD25891.2"/>
    <property type="molecule type" value="Genomic_DNA"/>
</dbReference>
<protein>
    <recommendedName>
        <fullName evidence="3 8">Mediator of RNA polymerase II transcription subunit 18</fullName>
    </recommendedName>
    <alternativeName>
        <fullName evidence="7 8">Mediator complex subunit 18</fullName>
    </alternativeName>
</protein>
<comment type="subunit">
    <text evidence="8">Component of the Mediator complex.</text>
</comment>
<evidence type="ECO:0000313" key="10">
    <source>
        <dbReference type="Proteomes" id="UP000000689"/>
    </source>
</evidence>
<keyword evidence="10" id="KW-1185">Reference proteome</keyword>
<keyword evidence="8" id="KW-0010">Activator</keyword>
<sequence>MVQQISLFGVIDEESYDLFISTITTLSGTSPILFSRFSTVWKPLSQQYDIDNIDAKNQITEPNRITVSKSIPFNQFQFSSSSDAEYDYKILKSLSDDTIPMDPQEIISIIYKTNAQGSSSSSCSWSLAISDIPAAGANKKVSLQTINESVLLYSTGEKSSLSDTMNALGYNLDYNYVTIGVKFYLKHELIIEVQKIWTINNNNDTANTLQVTKNGYLIKAYVDVNRSTDIDRINYTETLLLNLQRELQGYVDLVIPDRKSMDSRMSYF</sequence>
<dbReference type="GO" id="GO:0001113">
    <property type="term" value="P:transcription open complex formation at RNA polymerase II promoter"/>
    <property type="evidence" value="ECO:0007669"/>
    <property type="project" value="EnsemblFungi"/>
</dbReference>
<proteinExistence type="inferred from homology"/>
<dbReference type="HOGENOM" id="CLU_058255_1_0_1"/>
<dbReference type="AlphaFoldDB" id="G0WDN0"/>
<evidence type="ECO:0000256" key="3">
    <source>
        <dbReference type="ARBA" id="ARBA00019612"/>
    </source>
</evidence>
<dbReference type="STRING" id="1071378.G0WDN0"/>
<dbReference type="OMA" id="PDRKCMD"/>
<dbReference type="GO" id="GO:0006369">
    <property type="term" value="P:termination of RNA polymerase II transcription"/>
    <property type="evidence" value="ECO:0007669"/>
    <property type="project" value="EnsemblFungi"/>
</dbReference>
<evidence type="ECO:0000256" key="2">
    <source>
        <dbReference type="ARBA" id="ARBA00009814"/>
    </source>
</evidence>
<dbReference type="GeneID" id="11497287"/>
<dbReference type="OrthoDB" id="5348092at2759"/>
<dbReference type="GO" id="GO:0051123">
    <property type="term" value="P:RNA polymerase II preinitiation complex assembly"/>
    <property type="evidence" value="ECO:0007669"/>
    <property type="project" value="EnsemblFungi"/>
</dbReference>
<dbReference type="Gene3D" id="2.40.320.10">
    <property type="entry name" value="Hypothetical Protein Pfu-838710-001"/>
    <property type="match status" value="1"/>
</dbReference>
<evidence type="ECO:0000256" key="4">
    <source>
        <dbReference type="ARBA" id="ARBA00023015"/>
    </source>
</evidence>
<keyword evidence="6 8" id="KW-0539">Nucleus</keyword>
<comment type="subcellular location">
    <subcellularLocation>
        <location evidence="1 8">Nucleus</location>
    </subcellularLocation>
</comment>
<dbReference type="eggNOG" id="ENOG502RXWG">
    <property type="taxonomic scope" value="Eukaryota"/>
</dbReference>
<dbReference type="PANTHER" id="PTHR13321">
    <property type="entry name" value="MEDIATOR OF RNA POLYMERASE II TRANSCRIPTION, SUBUNIT 18"/>
    <property type="match status" value="1"/>
</dbReference>
<evidence type="ECO:0000256" key="1">
    <source>
        <dbReference type="ARBA" id="ARBA00004123"/>
    </source>
</evidence>
<dbReference type="GO" id="GO:0060261">
    <property type="term" value="P:positive regulation of transcription initiation by RNA polymerase II"/>
    <property type="evidence" value="ECO:0007669"/>
    <property type="project" value="EnsemblFungi"/>
</dbReference>
<gene>
    <name evidence="9" type="primary">NDAI0G01150</name>
    <name evidence="8" type="synonym">MED18</name>
    <name evidence="9" type="ordered locus">NDAI_0G01150</name>
</gene>
<dbReference type="Pfam" id="PF09637">
    <property type="entry name" value="Med18"/>
    <property type="match status" value="1"/>
</dbReference>
<dbReference type="GO" id="GO:0034605">
    <property type="term" value="P:cellular response to heat"/>
    <property type="evidence" value="ECO:0007669"/>
    <property type="project" value="EnsemblFungi"/>
</dbReference>
<dbReference type="GO" id="GO:0032968">
    <property type="term" value="P:positive regulation of transcription elongation by RNA polymerase II"/>
    <property type="evidence" value="ECO:0007669"/>
    <property type="project" value="EnsemblFungi"/>
</dbReference>
<evidence type="ECO:0000256" key="7">
    <source>
        <dbReference type="ARBA" id="ARBA00032012"/>
    </source>
</evidence>
<reference evidence="9 10" key="1">
    <citation type="journal article" date="2011" name="Proc. Natl. Acad. Sci. U.S.A.">
        <title>Evolutionary erosion of yeast sex chromosomes by mating-type switching accidents.</title>
        <authorList>
            <person name="Gordon J.L."/>
            <person name="Armisen D."/>
            <person name="Proux-Wera E."/>
            <person name="Oheigeartaigh S.S."/>
            <person name="Byrne K.P."/>
            <person name="Wolfe K.H."/>
        </authorList>
    </citation>
    <scope>NUCLEOTIDE SEQUENCE [LARGE SCALE GENOMIC DNA]</scope>
    <source>
        <strain evidence="10">ATCC 10597 / BCRC 20456 / CBS 421 / NBRC 0211 / NRRL Y-12639</strain>
    </source>
</reference>
<evidence type="ECO:0000256" key="8">
    <source>
        <dbReference type="RuleBase" id="RU364150"/>
    </source>
</evidence>
<keyword evidence="4 8" id="KW-0805">Transcription regulation</keyword>
<dbReference type="InterPro" id="IPR019095">
    <property type="entry name" value="Mediator_Med18"/>
</dbReference>
<comment type="similarity">
    <text evidence="2 8">Belongs to the Mediator complex subunit 18 family.</text>
</comment>
<dbReference type="GO" id="GO:0003713">
    <property type="term" value="F:transcription coactivator activity"/>
    <property type="evidence" value="ECO:0007669"/>
    <property type="project" value="EnsemblFungi"/>
</dbReference>
<dbReference type="RefSeq" id="XP_003671134.2">
    <property type="nucleotide sequence ID" value="XM_003671086.2"/>
</dbReference>
<accession>G0WDN0</accession>
<comment type="function">
    <text evidence="8">Component of the Mediator complex, a coactivator involved in the regulated transcription of nearly all RNA polymerase II-dependent genes. Mediator functions as a bridge to convey information from gene-specific regulatory proteins to the basal RNA polymerase II transcription machinery. Mediator is recruited to promoters by direct interactions with regulatory proteins and serves as a scaffold for the assembly of a functional preinitiation complex with RNA polymerase II and the general transcription factors.</text>
</comment>
<dbReference type="KEGG" id="ndi:NDAI_0G01150"/>
<dbReference type="PANTHER" id="PTHR13321:SF2">
    <property type="entry name" value="MEDIATOR OF RNA POLYMERASE II TRANSCRIPTION SUBUNIT 18"/>
    <property type="match status" value="1"/>
</dbReference>
<keyword evidence="5 8" id="KW-0804">Transcription</keyword>
<organism evidence="9 10">
    <name type="scientific">Naumovozyma dairenensis (strain ATCC 10597 / BCRC 20456 / CBS 421 / NBRC 0211 / NRRL Y-12639)</name>
    <name type="common">Saccharomyces dairenensis</name>
    <dbReference type="NCBI Taxonomy" id="1071378"/>
    <lineage>
        <taxon>Eukaryota</taxon>
        <taxon>Fungi</taxon>
        <taxon>Dikarya</taxon>
        <taxon>Ascomycota</taxon>
        <taxon>Saccharomycotina</taxon>
        <taxon>Saccharomycetes</taxon>
        <taxon>Saccharomycetales</taxon>
        <taxon>Saccharomycetaceae</taxon>
        <taxon>Naumovozyma</taxon>
    </lineage>
</organism>
<dbReference type="GO" id="GO:0016592">
    <property type="term" value="C:mediator complex"/>
    <property type="evidence" value="ECO:0007669"/>
    <property type="project" value="InterPro"/>
</dbReference>
<dbReference type="GO" id="GO:0000979">
    <property type="term" value="F:RNA polymerase II core promoter sequence-specific DNA binding"/>
    <property type="evidence" value="ECO:0007669"/>
    <property type="project" value="EnsemblFungi"/>
</dbReference>
<name>G0WDN0_NAUDC</name>
<evidence type="ECO:0000313" key="9">
    <source>
        <dbReference type="EMBL" id="CCD25891.2"/>
    </source>
</evidence>
<evidence type="ECO:0000256" key="5">
    <source>
        <dbReference type="ARBA" id="ARBA00023163"/>
    </source>
</evidence>
<dbReference type="GO" id="GO:0070847">
    <property type="term" value="C:core mediator complex"/>
    <property type="evidence" value="ECO:0007669"/>
    <property type="project" value="EnsemblFungi"/>
</dbReference>
<evidence type="ECO:0000256" key="6">
    <source>
        <dbReference type="ARBA" id="ARBA00023242"/>
    </source>
</evidence>